<dbReference type="Proteomes" id="UP000265703">
    <property type="component" value="Unassembled WGS sequence"/>
</dbReference>
<keyword evidence="4" id="KW-0175">Coiled coil</keyword>
<organism evidence="7 8">
    <name type="scientific">Glomus cerebriforme</name>
    <dbReference type="NCBI Taxonomy" id="658196"/>
    <lineage>
        <taxon>Eukaryota</taxon>
        <taxon>Fungi</taxon>
        <taxon>Fungi incertae sedis</taxon>
        <taxon>Mucoromycota</taxon>
        <taxon>Glomeromycotina</taxon>
        <taxon>Glomeromycetes</taxon>
        <taxon>Glomerales</taxon>
        <taxon>Glomeraceae</taxon>
        <taxon>Glomus</taxon>
    </lineage>
</organism>
<feature type="compositionally biased region" description="Polar residues" evidence="5">
    <location>
        <begin position="824"/>
        <end position="839"/>
    </location>
</feature>
<comment type="caution">
    <text evidence="7">The sequence shown here is derived from an EMBL/GenBank/DDBJ whole genome shotgun (WGS) entry which is preliminary data.</text>
</comment>
<reference evidence="7 8" key="1">
    <citation type="submission" date="2018-06" db="EMBL/GenBank/DDBJ databases">
        <title>Comparative genomics reveals the genomic features of Rhizophagus irregularis, R. cerebriforme, R. diaphanum and Gigaspora rosea, and their symbiotic lifestyle signature.</title>
        <authorList>
            <person name="Morin E."/>
            <person name="San Clemente H."/>
            <person name="Chen E.C.H."/>
            <person name="De La Providencia I."/>
            <person name="Hainaut M."/>
            <person name="Kuo A."/>
            <person name="Kohler A."/>
            <person name="Murat C."/>
            <person name="Tang N."/>
            <person name="Roy S."/>
            <person name="Loubradou J."/>
            <person name="Henrissat B."/>
            <person name="Grigoriev I.V."/>
            <person name="Corradi N."/>
            <person name="Roux C."/>
            <person name="Martin F.M."/>
        </authorList>
    </citation>
    <scope>NUCLEOTIDE SEQUENCE [LARGE SCALE GENOMIC DNA]</scope>
    <source>
        <strain evidence="7 8">DAOM 227022</strain>
    </source>
</reference>
<keyword evidence="8" id="KW-1185">Reference proteome</keyword>
<feature type="region of interest" description="Disordered" evidence="5">
    <location>
        <begin position="612"/>
        <end position="633"/>
    </location>
</feature>
<dbReference type="InterPro" id="IPR045379">
    <property type="entry name" value="Crinkler_N"/>
</dbReference>
<evidence type="ECO:0000256" key="2">
    <source>
        <dbReference type="ARBA" id="ARBA00004613"/>
    </source>
</evidence>
<sequence length="984" mass="111320">MSITLFCLVKGNTTANAFEVDIEKDKSISHLKKVIKAEKQNDFASVDADKLRLWKVPISDDHVDPLNNLSLEDGEELLAIRKISKYFPESPPEEHIHVIVSPSEATATSSREQELLDQVASLQALLNKSTHDFDVVVRPKRKPNKWTANIEHATLEGLKEYIRKMYQPPALENDGAELNLMNDGDKYSPRNDQDLREMLCIFISKNNLKFTVFIETPSKAFSDWTFPKVCQLYELCESEDPSLSVFPPFTCGIKDLEDDSSRAILKHLIAELNARLKSIPISGNEASKSQYVCSYLVAGANLYEGKFELRPEKNITGPNGHGPVDFAIDLLQTAKTVGVTEVKDEDIFKGIAQNAVQLESALSNRKRKASEMEEESVFTGKTFGIITDAKEWYFMECSLDNQDRLRFKLSKPVTIVYDSKNMGDNVEIVLGYIAWLLEEVQKSDSAVNLGGEREIKRVRSGELPKIMSSSLESLKQRITELEAENAELRKENTEIRDLRIKLSVSDAEIAELKRRNAEFLRANKEYNERRDAENAKLKAENVEFRDRLTKVEQNQSLIDNSFNTHSSNFNSVADQAPTVIHHEKPLVDTLLPEDKETVAFLNEEHKKKVRNEIRQRNREKKLQRESSTKDLSEDACLLNGPEKKHMTEISLTGREENNCQEKIESQDGLAELSSSDVLQNINCLYENACTAENERIKANQAEIWCWRNFIIGLDNSIDEIMIKEKVGTKKAKGLIYDFILAHNPDTKRKTLYQRISRARKVYEFTEKIGIDKIKYIKTYSANSIAELSDSQIQTIVDYFSNNPNTELPDDQEGSIIDSEGEISGDQTDASEAVSATRTEVSIPTSPIPLTHLRLNGNSSDDSSRIGPVAVSTSPVPQINESNQSRLPISILPEDPEEKRKHIIGLVLEKFPYLSLNDSDECRDTFNLNNSALCPLCNGDHKVNRSIFDEIKGEWGDGEYYGERTYRLNCRVSYKPGIPVVSVKA</sequence>
<feature type="coiled-coil region" evidence="4">
    <location>
        <begin position="471"/>
        <end position="554"/>
    </location>
</feature>
<comment type="subcellular location">
    <subcellularLocation>
        <location evidence="1">Host cell</location>
    </subcellularLocation>
    <subcellularLocation>
        <location evidence="2">Secreted</location>
    </subcellularLocation>
</comment>
<protein>
    <recommendedName>
        <fullName evidence="6">Crinkler effector protein N-terminal domain-containing protein</fullName>
    </recommendedName>
</protein>
<dbReference type="AlphaFoldDB" id="A0A397T8B0"/>
<evidence type="ECO:0000313" key="7">
    <source>
        <dbReference type="EMBL" id="RIA91214.1"/>
    </source>
</evidence>
<name>A0A397T8B0_9GLOM</name>
<feature type="compositionally biased region" description="Basic and acidic residues" evidence="5">
    <location>
        <begin position="612"/>
        <end position="632"/>
    </location>
</feature>
<evidence type="ECO:0000256" key="4">
    <source>
        <dbReference type="SAM" id="Coils"/>
    </source>
</evidence>
<evidence type="ECO:0000259" key="6">
    <source>
        <dbReference type="Pfam" id="PF20147"/>
    </source>
</evidence>
<evidence type="ECO:0000313" key="8">
    <source>
        <dbReference type="Proteomes" id="UP000265703"/>
    </source>
</evidence>
<dbReference type="GO" id="GO:0005576">
    <property type="term" value="C:extracellular region"/>
    <property type="evidence" value="ECO:0007669"/>
    <property type="project" value="UniProtKB-SubCell"/>
</dbReference>
<feature type="region of interest" description="Disordered" evidence="5">
    <location>
        <begin position="846"/>
        <end position="865"/>
    </location>
</feature>
<evidence type="ECO:0000256" key="1">
    <source>
        <dbReference type="ARBA" id="ARBA00004340"/>
    </source>
</evidence>
<proteinExistence type="predicted"/>
<dbReference type="GO" id="GO:0043657">
    <property type="term" value="C:host cell"/>
    <property type="evidence" value="ECO:0007669"/>
    <property type="project" value="UniProtKB-SubCell"/>
</dbReference>
<gene>
    <name evidence="7" type="ORF">C1645_822371</name>
</gene>
<evidence type="ECO:0000256" key="5">
    <source>
        <dbReference type="SAM" id="MobiDB-lite"/>
    </source>
</evidence>
<feature type="domain" description="Crinkler effector protein N-terminal" evidence="6">
    <location>
        <begin position="3"/>
        <end position="100"/>
    </location>
</feature>
<keyword evidence="3" id="KW-0964">Secreted</keyword>
<dbReference type="EMBL" id="QKYT01000159">
    <property type="protein sequence ID" value="RIA91214.1"/>
    <property type="molecule type" value="Genomic_DNA"/>
</dbReference>
<accession>A0A397T8B0</accession>
<evidence type="ECO:0000256" key="3">
    <source>
        <dbReference type="ARBA" id="ARBA00022525"/>
    </source>
</evidence>
<dbReference type="Pfam" id="PF20147">
    <property type="entry name" value="Crinkler"/>
    <property type="match status" value="1"/>
</dbReference>
<feature type="region of interest" description="Disordered" evidence="5">
    <location>
        <begin position="820"/>
        <end position="839"/>
    </location>
</feature>
<dbReference type="OrthoDB" id="2414517at2759"/>